<protein>
    <submittedName>
        <fullName evidence="2">Uncharacterized protein</fullName>
    </submittedName>
</protein>
<keyword evidence="1" id="KW-1133">Transmembrane helix</keyword>
<accession>A0A6A4IBV9</accession>
<keyword evidence="3" id="KW-1185">Reference proteome</keyword>
<dbReference type="EMBL" id="ML769401">
    <property type="protein sequence ID" value="KAE9406577.1"/>
    <property type="molecule type" value="Genomic_DNA"/>
</dbReference>
<evidence type="ECO:0000313" key="3">
    <source>
        <dbReference type="Proteomes" id="UP000799118"/>
    </source>
</evidence>
<gene>
    <name evidence="2" type="ORF">BT96DRAFT_1051321</name>
</gene>
<feature type="transmembrane region" description="Helical" evidence="1">
    <location>
        <begin position="61"/>
        <end position="80"/>
    </location>
</feature>
<dbReference type="Proteomes" id="UP000799118">
    <property type="component" value="Unassembled WGS sequence"/>
</dbReference>
<sequence>MINALIFQGISQLILAGVNIFSQWEATPWQNYLIFVLVVVLITSIAIVFDHVLPSLDVVAAVWNFLGTIVIVVCLSVKAAQGRHSITYAL</sequence>
<organism evidence="2 3">
    <name type="scientific">Gymnopus androsaceus JB14</name>
    <dbReference type="NCBI Taxonomy" id="1447944"/>
    <lineage>
        <taxon>Eukaryota</taxon>
        <taxon>Fungi</taxon>
        <taxon>Dikarya</taxon>
        <taxon>Basidiomycota</taxon>
        <taxon>Agaricomycotina</taxon>
        <taxon>Agaricomycetes</taxon>
        <taxon>Agaricomycetidae</taxon>
        <taxon>Agaricales</taxon>
        <taxon>Marasmiineae</taxon>
        <taxon>Omphalotaceae</taxon>
        <taxon>Gymnopus</taxon>
    </lineage>
</organism>
<name>A0A6A4IBV9_9AGAR</name>
<keyword evidence="1" id="KW-0472">Membrane</keyword>
<feature type="transmembrane region" description="Helical" evidence="1">
    <location>
        <begin position="6"/>
        <end position="24"/>
    </location>
</feature>
<reference evidence="2" key="1">
    <citation type="journal article" date="2019" name="Environ. Microbiol.">
        <title>Fungal ecological strategies reflected in gene transcription - a case study of two litter decomposers.</title>
        <authorList>
            <person name="Barbi F."/>
            <person name="Kohler A."/>
            <person name="Barry K."/>
            <person name="Baskaran P."/>
            <person name="Daum C."/>
            <person name="Fauchery L."/>
            <person name="Ihrmark K."/>
            <person name="Kuo A."/>
            <person name="LaButti K."/>
            <person name="Lipzen A."/>
            <person name="Morin E."/>
            <person name="Grigoriev I.V."/>
            <person name="Henrissat B."/>
            <person name="Lindahl B."/>
            <person name="Martin F."/>
        </authorList>
    </citation>
    <scope>NUCLEOTIDE SEQUENCE</scope>
    <source>
        <strain evidence="2">JB14</strain>
    </source>
</reference>
<dbReference type="AlphaFoldDB" id="A0A6A4IBV9"/>
<proteinExistence type="predicted"/>
<evidence type="ECO:0000256" key="1">
    <source>
        <dbReference type="SAM" id="Phobius"/>
    </source>
</evidence>
<evidence type="ECO:0000313" key="2">
    <source>
        <dbReference type="EMBL" id="KAE9406577.1"/>
    </source>
</evidence>
<feature type="transmembrane region" description="Helical" evidence="1">
    <location>
        <begin position="31"/>
        <end position="49"/>
    </location>
</feature>
<keyword evidence="1" id="KW-0812">Transmembrane</keyword>
<feature type="non-terminal residue" evidence="2">
    <location>
        <position position="90"/>
    </location>
</feature>
<dbReference type="OrthoDB" id="3900342at2759"/>